<sequence length="70" mass="7400">MKNWFVCLFVCVAMLLFFSGCASIKKACAVDPEIAREQGGPVIGALCGLLNATPRGGGDGEPEEPEEPEE</sequence>
<evidence type="ECO:0008006" key="2">
    <source>
        <dbReference type="Google" id="ProtNLM"/>
    </source>
</evidence>
<gene>
    <name evidence="1" type="ORF">LCGC14_1559010</name>
</gene>
<accession>A0A0F9LNU9</accession>
<evidence type="ECO:0000313" key="1">
    <source>
        <dbReference type="EMBL" id="KKM47139.1"/>
    </source>
</evidence>
<dbReference type="PROSITE" id="PS51257">
    <property type="entry name" value="PROKAR_LIPOPROTEIN"/>
    <property type="match status" value="1"/>
</dbReference>
<dbReference type="AlphaFoldDB" id="A0A0F9LNU9"/>
<reference evidence="1" key="1">
    <citation type="journal article" date="2015" name="Nature">
        <title>Complex archaea that bridge the gap between prokaryotes and eukaryotes.</title>
        <authorList>
            <person name="Spang A."/>
            <person name="Saw J.H."/>
            <person name="Jorgensen S.L."/>
            <person name="Zaremba-Niedzwiedzka K."/>
            <person name="Martijn J."/>
            <person name="Lind A.E."/>
            <person name="van Eijk R."/>
            <person name="Schleper C."/>
            <person name="Guy L."/>
            <person name="Ettema T.J."/>
        </authorList>
    </citation>
    <scope>NUCLEOTIDE SEQUENCE</scope>
</reference>
<name>A0A0F9LNU9_9ZZZZ</name>
<protein>
    <recommendedName>
        <fullName evidence="2">Lipoprotein</fullName>
    </recommendedName>
</protein>
<dbReference type="EMBL" id="LAZR01012020">
    <property type="protein sequence ID" value="KKM47139.1"/>
    <property type="molecule type" value="Genomic_DNA"/>
</dbReference>
<comment type="caution">
    <text evidence="1">The sequence shown here is derived from an EMBL/GenBank/DDBJ whole genome shotgun (WGS) entry which is preliminary data.</text>
</comment>
<proteinExistence type="predicted"/>
<organism evidence="1">
    <name type="scientific">marine sediment metagenome</name>
    <dbReference type="NCBI Taxonomy" id="412755"/>
    <lineage>
        <taxon>unclassified sequences</taxon>
        <taxon>metagenomes</taxon>
        <taxon>ecological metagenomes</taxon>
    </lineage>
</organism>